<organism evidence="1 2">
    <name type="scientific">Flavobacterium salmonis</name>
    <dbReference type="NCBI Taxonomy" id="2654844"/>
    <lineage>
        <taxon>Bacteria</taxon>
        <taxon>Pseudomonadati</taxon>
        <taxon>Bacteroidota</taxon>
        <taxon>Flavobacteriia</taxon>
        <taxon>Flavobacteriales</taxon>
        <taxon>Flavobacteriaceae</taxon>
        <taxon>Flavobacterium</taxon>
    </lineage>
</organism>
<proteinExistence type="predicted"/>
<dbReference type="Proteomes" id="UP000530060">
    <property type="component" value="Unassembled WGS sequence"/>
</dbReference>
<protein>
    <submittedName>
        <fullName evidence="1">Uncharacterized protein</fullName>
    </submittedName>
</protein>
<name>A0A6V6Z9M4_9FLAO</name>
<dbReference type="RefSeq" id="WP_180910296.1">
    <property type="nucleotide sequence ID" value="NZ_CAIJDP010000086.1"/>
</dbReference>
<keyword evidence="2" id="KW-1185">Reference proteome</keyword>
<gene>
    <name evidence="1" type="ORF">FLAT13_04219</name>
</gene>
<dbReference type="AlphaFoldDB" id="A0A6V6Z9M4"/>
<reference evidence="1 2" key="1">
    <citation type="submission" date="2020-06" db="EMBL/GenBank/DDBJ databases">
        <authorList>
            <person name="Criscuolo A."/>
        </authorList>
    </citation>
    <scope>NUCLEOTIDE SEQUENCE [LARGE SCALE GENOMIC DNA]</scope>
    <source>
        <strain evidence="2">CIP 111411</strain>
    </source>
</reference>
<comment type="caution">
    <text evidence="1">The sequence shown here is derived from an EMBL/GenBank/DDBJ whole genome shotgun (WGS) entry which is preliminary data.</text>
</comment>
<accession>A0A6V6Z9M4</accession>
<dbReference type="EMBL" id="CAIJDP010000086">
    <property type="protein sequence ID" value="CAD0008144.1"/>
    <property type="molecule type" value="Genomic_DNA"/>
</dbReference>
<evidence type="ECO:0000313" key="1">
    <source>
        <dbReference type="EMBL" id="CAD0008144.1"/>
    </source>
</evidence>
<sequence>MSDLKKVFLEKDTLIEFNRFYQGRTYGFVCQNFENDNLLSTLHYKVDIICIESYAENIISFEINRQQIYIDNLAPDLKIEQIADACSQAIFPIRIDVTKEGNFIDITNHHDIKERWPSIKEKLSTYYRGDIFPEIILKTETVLNNKILLSESICKTWFFHLYFKPLYKIYNQGKSHNYAWESPVFGNQVISYDIHQTLEEHYSATNKIYINIKGDSKDKRSIGEVLNNYSYPKSEMTGIKYKPLESHMEVQYKLYGEDLSIFSIVGTYNTTISEKKHKTTQIEIYHLPENSSFRPSSKSRHTNISFFVREEEPVKEKKSFWSKFKLF</sequence>
<evidence type="ECO:0000313" key="2">
    <source>
        <dbReference type="Proteomes" id="UP000530060"/>
    </source>
</evidence>